<name>A0A370WSV0_9GAMM</name>
<comment type="caution">
    <text evidence="1">The sequence shown here is derived from an EMBL/GenBank/DDBJ whole genome shotgun (WGS) entry which is preliminary data.</text>
</comment>
<protein>
    <submittedName>
        <fullName evidence="1">Uncharacterized protein</fullName>
    </submittedName>
</protein>
<organism evidence="1 2">
    <name type="scientific">Dyella monticola</name>
    <dbReference type="NCBI Taxonomy" id="1927958"/>
    <lineage>
        <taxon>Bacteria</taxon>
        <taxon>Pseudomonadati</taxon>
        <taxon>Pseudomonadota</taxon>
        <taxon>Gammaproteobacteria</taxon>
        <taxon>Lysobacterales</taxon>
        <taxon>Rhodanobacteraceae</taxon>
        <taxon>Dyella</taxon>
    </lineage>
</organism>
<keyword evidence="2" id="KW-1185">Reference proteome</keyword>
<gene>
    <name evidence="1" type="ORF">DWU98_19295</name>
</gene>
<sequence length="64" mass="7064">MDQGIGAVARTAQRLFGVTNHHCIDVEVLKSLAPEELIARHVSVDEVNAEAEKYNCYHPLGLSF</sequence>
<dbReference type="AlphaFoldDB" id="A0A370WSV0"/>
<accession>A0A370WSV0</accession>
<reference evidence="1 2" key="1">
    <citation type="submission" date="2018-07" db="EMBL/GenBank/DDBJ databases">
        <title>Dyella monticola sp. nov. and Dyella psychrodurans sp. nov. isolated from monsoon evergreen broad-leaved forest soil of Dinghu Mountain, China.</title>
        <authorList>
            <person name="Gao Z."/>
            <person name="Qiu L."/>
        </authorList>
    </citation>
    <scope>NUCLEOTIDE SEQUENCE [LARGE SCALE GENOMIC DNA]</scope>
    <source>
        <strain evidence="1 2">4G-K06</strain>
    </source>
</reference>
<proteinExistence type="predicted"/>
<dbReference type="Proteomes" id="UP000254258">
    <property type="component" value="Unassembled WGS sequence"/>
</dbReference>
<evidence type="ECO:0000313" key="1">
    <source>
        <dbReference type="EMBL" id="RDS79151.1"/>
    </source>
</evidence>
<evidence type="ECO:0000313" key="2">
    <source>
        <dbReference type="Proteomes" id="UP000254258"/>
    </source>
</evidence>
<dbReference type="EMBL" id="QRBE01000016">
    <property type="protein sequence ID" value="RDS79151.1"/>
    <property type="molecule type" value="Genomic_DNA"/>
</dbReference>